<gene>
    <name evidence="1" type="ORF">FOT63_21975</name>
</gene>
<reference evidence="1 2" key="1">
    <citation type="submission" date="2019-07" db="EMBL/GenBank/DDBJ databases">
        <title>Serratia strains were isolated from fresh produce.</title>
        <authorList>
            <person name="Cho G.-S."/>
            <person name="Stein M."/>
            <person name="Lee W."/>
            <person name="Suh S.H."/>
            <person name="Franz C.M.A.P."/>
        </authorList>
    </citation>
    <scope>NUCLEOTIDE SEQUENCE [LARGE SCALE GENOMIC DNA]</scope>
    <source>
        <strain evidence="1 2">S17</strain>
    </source>
</reference>
<dbReference type="AlphaFoldDB" id="A0A9X9BYY1"/>
<proteinExistence type="predicted"/>
<name>A0A9X9BYY1_9GAMM</name>
<protein>
    <submittedName>
        <fullName evidence="1">Uncharacterized protein</fullName>
    </submittedName>
</protein>
<dbReference type="Proteomes" id="UP000321307">
    <property type="component" value="Unassembled WGS sequence"/>
</dbReference>
<dbReference type="EMBL" id="VOUP01000016">
    <property type="protein sequence ID" value="TXE25880.1"/>
    <property type="molecule type" value="Genomic_DNA"/>
</dbReference>
<evidence type="ECO:0000313" key="1">
    <source>
        <dbReference type="EMBL" id="TXE25880.1"/>
    </source>
</evidence>
<evidence type="ECO:0000313" key="2">
    <source>
        <dbReference type="Proteomes" id="UP000321307"/>
    </source>
</evidence>
<comment type="caution">
    <text evidence="1">The sequence shown here is derived from an EMBL/GenBank/DDBJ whole genome shotgun (WGS) entry which is preliminary data.</text>
</comment>
<sequence length="134" mass="15147">MRKEITWPVDDNNRDNGKEFVITEMSAWDAEELAEDIMRCMSQGGYFDIQPEVIQMGVAGLATIGLSVIASADRETARMLGQRLLESVEIVITHDGKQSRRKVKDIDFEEVSTIRQLKDKVMHLNFDFLTIAAG</sequence>
<dbReference type="RefSeq" id="WP_147838954.1">
    <property type="nucleotide sequence ID" value="NZ_VOUP01000016.1"/>
</dbReference>
<organism evidence="1 2">
    <name type="scientific">Serratia ureilytica</name>
    <dbReference type="NCBI Taxonomy" id="300181"/>
    <lineage>
        <taxon>Bacteria</taxon>
        <taxon>Pseudomonadati</taxon>
        <taxon>Pseudomonadota</taxon>
        <taxon>Gammaproteobacteria</taxon>
        <taxon>Enterobacterales</taxon>
        <taxon>Yersiniaceae</taxon>
        <taxon>Serratia</taxon>
    </lineage>
</organism>
<accession>A0A9X9BYY1</accession>